<comment type="caution">
    <text evidence="2">The sequence shown here is derived from an EMBL/GenBank/DDBJ whole genome shotgun (WGS) entry which is preliminary data.</text>
</comment>
<evidence type="ECO:0008006" key="4">
    <source>
        <dbReference type="Google" id="ProtNLM"/>
    </source>
</evidence>
<accession>A0A7C9BFA2</accession>
<dbReference type="AlphaFoldDB" id="A0A7C9BFA2"/>
<dbReference type="Proteomes" id="UP000479293">
    <property type="component" value="Unassembled WGS sequence"/>
</dbReference>
<evidence type="ECO:0000313" key="2">
    <source>
        <dbReference type="EMBL" id="MPR36218.1"/>
    </source>
</evidence>
<feature type="chain" id="PRO_5028935362" description="DUF4595 domain-containing protein" evidence="1">
    <location>
        <begin position="22"/>
        <end position="295"/>
    </location>
</feature>
<dbReference type="RefSeq" id="WP_152763934.1">
    <property type="nucleotide sequence ID" value="NZ_WHLY01000002.1"/>
</dbReference>
<gene>
    <name evidence="2" type="ORF">GBK04_23445</name>
</gene>
<dbReference type="EMBL" id="WHLY01000002">
    <property type="protein sequence ID" value="MPR36218.1"/>
    <property type="molecule type" value="Genomic_DNA"/>
</dbReference>
<sequence>MFIRIPLLALFTGTLFMLVSCQPNDTVTPAQSGSVSSQNLREGFLPTFPKHYQLTKHGEATLSYFDDGRLRKVVHTGTSVRGGMGLYTLYIYSAHSVVTKTYNGNSFIQEIKFLLDANTGYCYESQQIDYIPYGPNTTLAQETGYLYQYDGNGRLKSRTNKKYTYEKTDFIYNAGGDLSKIISYDKANGNPGVVVVSEAALSYDQPTGDPILSDLYPLNGEAANLPDTYLRIFGKSGKHLVKLVTEKYSSKGQYYTYVLNSDGYVTTRNTYNVSGGTLANTQAYEYLVTNLVVQL</sequence>
<protein>
    <recommendedName>
        <fullName evidence="4">DUF4595 domain-containing protein</fullName>
    </recommendedName>
</protein>
<feature type="signal peptide" evidence="1">
    <location>
        <begin position="1"/>
        <end position="21"/>
    </location>
</feature>
<dbReference type="PROSITE" id="PS51257">
    <property type="entry name" value="PROKAR_LIPOPROTEIN"/>
    <property type="match status" value="1"/>
</dbReference>
<keyword evidence="1" id="KW-0732">Signal</keyword>
<reference evidence="2 3" key="1">
    <citation type="submission" date="2019-10" db="EMBL/GenBank/DDBJ databases">
        <title>Draft Genome Sequence of Cytophagaceae sp. SJW1-29.</title>
        <authorList>
            <person name="Choi A."/>
        </authorList>
    </citation>
    <scope>NUCLEOTIDE SEQUENCE [LARGE SCALE GENOMIC DNA]</scope>
    <source>
        <strain evidence="2 3">SJW1-29</strain>
    </source>
</reference>
<evidence type="ECO:0000256" key="1">
    <source>
        <dbReference type="SAM" id="SignalP"/>
    </source>
</evidence>
<organism evidence="2 3">
    <name type="scientific">Salmonirosea aquatica</name>
    <dbReference type="NCBI Taxonomy" id="2654236"/>
    <lineage>
        <taxon>Bacteria</taxon>
        <taxon>Pseudomonadati</taxon>
        <taxon>Bacteroidota</taxon>
        <taxon>Cytophagia</taxon>
        <taxon>Cytophagales</taxon>
        <taxon>Spirosomataceae</taxon>
        <taxon>Salmonirosea</taxon>
    </lineage>
</organism>
<proteinExistence type="predicted"/>
<name>A0A7C9BFA2_9BACT</name>
<keyword evidence="3" id="KW-1185">Reference proteome</keyword>
<evidence type="ECO:0000313" key="3">
    <source>
        <dbReference type="Proteomes" id="UP000479293"/>
    </source>
</evidence>